<sequence length="179" mass="19988">METGQTWLEGSLGRSAKLGLEVLERARRRSMVEWPAVCPVAQLTVEETLRSRSGKDRVGKSDNEEATRHTSIDDAFETVLEFMAHTTKQCKNLYRSVSACECNQTEMNHVCRYHPPHVSSHGAAKPRVCRKPVQRTSEDFYIELAPGTYAITAGACDSKRQTRVVKINAGESVDLSFTV</sequence>
<name>A0A444TW63_ACIRT</name>
<dbReference type="AlphaFoldDB" id="A0A444TW63"/>
<protein>
    <submittedName>
        <fullName evidence="2">A-kinase-interacting protein 1</fullName>
    </submittedName>
</protein>
<keyword evidence="2" id="KW-0808">Transferase</keyword>
<reference evidence="2 3" key="1">
    <citation type="submission" date="2019-01" db="EMBL/GenBank/DDBJ databases">
        <title>Draft Genome and Complete Hox-Cluster Characterization of the Sterlet Sturgeon (Acipenser ruthenus).</title>
        <authorList>
            <person name="Wei Q."/>
        </authorList>
    </citation>
    <scope>NUCLEOTIDE SEQUENCE [LARGE SCALE GENOMIC DNA]</scope>
    <source>
        <strain evidence="2">WHYD16114868_AA</strain>
        <tissue evidence="2">Blood</tissue>
    </source>
</reference>
<dbReference type="PANTHER" id="PTHR14330">
    <property type="entry name" value="A-KINASE-INTERACTING PROTEIN 1"/>
    <property type="match status" value="1"/>
</dbReference>
<keyword evidence="3" id="KW-1185">Reference proteome</keyword>
<dbReference type="PANTHER" id="PTHR14330:SF2">
    <property type="entry name" value="A-KINASE-INTERACTING PROTEIN 1"/>
    <property type="match status" value="1"/>
</dbReference>
<dbReference type="GO" id="GO:0005654">
    <property type="term" value="C:nucleoplasm"/>
    <property type="evidence" value="ECO:0007669"/>
    <property type="project" value="TreeGrafter"/>
</dbReference>
<dbReference type="OrthoDB" id="5945634at2759"/>
<organism evidence="2 3">
    <name type="scientific">Acipenser ruthenus</name>
    <name type="common">Sterlet sturgeon</name>
    <dbReference type="NCBI Taxonomy" id="7906"/>
    <lineage>
        <taxon>Eukaryota</taxon>
        <taxon>Metazoa</taxon>
        <taxon>Chordata</taxon>
        <taxon>Craniata</taxon>
        <taxon>Vertebrata</taxon>
        <taxon>Euteleostomi</taxon>
        <taxon>Actinopterygii</taxon>
        <taxon>Chondrostei</taxon>
        <taxon>Acipenseriformes</taxon>
        <taxon>Acipenseridae</taxon>
        <taxon>Acipenser</taxon>
    </lineage>
</organism>
<gene>
    <name evidence="2" type="ORF">EOD39_4176</name>
</gene>
<evidence type="ECO:0000313" key="3">
    <source>
        <dbReference type="Proteomes" id="UP000289886"/>
    </source>
</evidence>
<feature type="region of interest" description="Disordered" evidence="1">
    <location>
        <begin position="50"/>
        <end position="69"/>
    </location>
</feature>
<evidence type="ECO:0000256" key="1">
    <source>
        <dbReference type="SAM" id="MobiDB-lite"/>
    </source>
</evidence>
<dbReference type="GO" id="GO:1901222">
    <property type="term" value="P:regulation of non-canonical NF-kappaB signal transduction"/>
    <property type="evidence" value="ECO:0007669"/>
    <property type="project" value="InterPro"/>
</dbReference>
<evidence type="ECO:0000313" key="2">
    <source>
        <dbReference type="EMBL" id="RXM27167.1"/>
    </source>
</evidence>
<proteinExistence type="predicted"/>
<comment type="caution">
    <text evidence="2">The sequence shown here is derived from an EMBL/GenBank/DDBJ whole genome shotgun (WGS) entry which is preliminary data.</text>
</comment>
<dbReference type="GO" id="GO:0016301">
    <property type="term" value="F:kinase activity"/>
    <property type="evidence" value="ECO:0007669"/>
    <property type="project" value="UniProtKB-KW"/>
</dbReference>
<dbReference type="EMBL" id="SCEB01215888">
    <property type="protein sequence ID" value="RXM27167.1"/>
    <property type="molecule type" value="Genomic_DNA"/>
</dbReference>
<dbReference type="Proteomes" id="UP000289886">
    <property type="component" value="Unassembled WGS sequence"/>
</dbReference>
<keyword evidence="2" id="KW-0418">Kinase</keyword>
<dbReference type="InterPro" id="IPR033214">
    <property type="entry name" value="AKIP1"/>
</dbReference>
<accession>A0A444TW63</accession>